<accession>A0ABQ2QCE7</accession>
<evidence type="ECO:0008006" key="3">
    <source>
        <dbReference type="Google" id="ProtNLM"/>
    </source>
</evidence>
<keyword evidence="2" id="KW-1185">Reference proteome</keyword>
<gene>
    <name evidence="1" type="ORF">GCM10009410_00900</name>
</gene>
<comment type="caution">
    <text evidence="1">The sequence shown here is derived from an EMBL/GenBank/DDBJ whole genome shotgun (WGS) entry which is preliminary data.</text>
</comment>
<sequence>MIIKANVVSIIVGEYQDPQHLINLPFSEPLDFDFQLPNGQHIASLMAHGLSTENQFSRLIELLHKLPILNEEQWQPYRHQPVYWILPNLEQRQLIDFVARLHALLPHCFEHPQSRFFPMGSAGVLSALNTLKATDSDTTGATFIALDSLFFELDELGSNNELISQQQDSGRCPAEAVIMASINLASDGLQVDNIFQESCSSVQQTQTIKTLFDCVSQLESALILSQLYLPGHQANVTDNWLNAYEHLAGSIDQYTKIIQSSYFTGDIGCAAGLYNFLHIYHRYQQQNITGTSLQLEVSQQLHLGLAMYSWIEKA</sequence>
<reference evidence="2" key="1">
    <citation type="journal article" date="2019" name="Int. J. Syst. Evol. Microbiol.">
        <title>The Global Catalogue of Microorganisms (GCM) 10K type strain sequencing project: providing services to taxonomists for standard genome sequencing and annotation.</title>
        <authorList>
            <consortium name="The Broad Institute Genomics Platform"/>
            <consortium name="The Broad Institute Genome Sequencing Center for Infectious Disease"/>
            <person name="Wu L."/>
            <person name="Ma J."/>
        </authorList>
    </citation>
    <scope>NUCLEOTIDE SEQUENCE [LARGE SCALE GENOMIC DNA]</scope>
    <source>
        <strain evidence="2">JCM 32305</strain>
    </source>
</reference>
<protein>
    <recommendedName>
        <fullName evidence="3">DUF2877 domain-containing protein</fullName>
    </recommendedName>
</protein>
<proteinExistence type="predicted"/>
<dbReference type="Proteomes" id="UP000654004">
    <property type="component" value="Unassembled WGS sequence"/>
</dbReference>
<evidence type="ECO:0000313" key="2">
    <source>
        <dbReference type="Proteomes" id="UP000654004"/>
    </source>
</evidence>
<evidence type="ECO:0000313" key="1">
    <source>
        <dbReference type="EMBL" id="GGP73188.1"/>
    </source>
</evidence>
<dbReference type="RefSeq" id="WP_188952320.1">
    <property type="nucleotide sequence ID" value="NZ_BMQW01000001.1"/>
</dbReference>
<name>A0ABQ2QCE7_9GAMM</name>
<dbReference type="EMBL" id="BMQW01000001">
    <property type="protein sequence ID" value="GGP73188.1"/>
    <property type="molecule type" value="Genomic_DNA"/>
</dbReference>
<organism evidence="1 2">
    <name type="scientific">Shewanella ulleungensis</name>
    <dbReference type="NCBI Taxonomy" id="2282699"/>
    <lineage>
        <taxon>Bacteria</taxon>
        <taxon>Pseudomonadati</taxon>
        <taxon>Pseudomonadota</taxon>
        <taxon>Gammaproteobacteria</taxon>
        <taxon>Alteromonadales</taxon>
        <taxon>Shewanellaceae</taxon>
        <taxon>Shewanella</taxon>
    </lineage>
</organism>